<dbReference type="SMART" id="SM00729">
    <property type="entry name" value="Elp3"/>
    <property type="match status" value="1"/>
</dbReference>
<keyword evidence="6" id="KW-1185">Reference proteome</keyword>
<dbReference type="GO" id="GO:0004109">
    <property type="term" value="F:coproporphyrinogen oxidase activity"/>
    <property type="evidence" value="ECO:0007669"/>
    <property type="project" value="InterPro"/>
</dbReference>
<comment type="caution">
    <text evidence="5">The sequence shown here is derived from an EMBL/GenBank/DDBJ whole genome shotgun (WGS) entry which is preliminary data.</text>
</comment>
<dbReference type="InterPro" id="IPR023404">
    <property type="entry name" value="rSAM_horseshoe"/>
</dbReference>
<dbReference type="SFLD" id="SFLDG01065">
    <property type="entry name" value="anaerobic_coproporphyrinogen-I"/>
    <property type="match status" value="1"/>
</dbReference>
<keyword evidence="3" id="KW-0004">4Fe-4S</keyword>
<dbReference type="Gene3D" id="3.80.30.20">
    <property type="entry name" value="tm_1862 like domain"/>
    <property type="match status" value="1"/>
</dbReference>
<dbReference type="PANTHER" id="PTHR13932:SF5">
    <property type="entry name" value="RADICAL S-ADENOSYL METHIONINE DOMAIN-CONTAINING PROTEIN 1, MITOCHONDRIAL"/>
    <property type="match status" value="1"/>
</dbReference>
<keyword evidence="3" id="KW-0143">Chaperone</keyword>
<dbReference type="PANTHER" id="PTHR13932">
    <property type="entry name" value="COPROPORPHYRINIGEN III OXIDASE"/>
    <property type="match status" value="1"/>
</dbReference>
<keyword evidence="3" id="KW-0408">Iron</keyword>
<dbReference type="InterPro" id="IPR034505">
    <property type="entry name" value="Coproporphyrinogen-III_oxidase"/>
</dbReference>
<keyword evidence="3" id="KW-0349">Heme</keyword>
<keyword evidence="3" id="KW-0479">Metal-binding</keyword>
<evidence type="ECO:0000313" key="5">
    <source>
        <dbReference type="EMBL" id="RBP01341.1"/>
    </source>
</evidence>
<organism evidence="5 6">
    <name type="scientific">Paraliobacillus ryukyuensis</name>
    <dbReference type="NCBI Taxonomy" id="200904"/>
    <lineage>
        <taxon>Bacteria</taxon>
        <taxon>Bacillati</taxon>
        <taxon>Bacillota</taxon>
        <taxon>Bacilli</taxon>
        <taxon>Bacillales</taxon>
        <taxon>Bacillaceae</taxon>
        <taxon>Paraliobacillus</taxon>
    </lineage>
</organism>
<dbReference type="GO" id="GO:0006779">
    <property type="term" value="P:porphyrin-containing compound biosynthetic process"/>
    <property type="evidence" value="ECO:0007669"/>
    <property type="project" value="InterPro"/>
</dbReference>
<dbReference type="RefSeq" id="WP_113865944.1">
    <property type="nucleotide sequence ID" value="NZ_BAABQN010000001.1"/>
</dbReference>
<dbReference type="SFLD" id="SFLDF00562">
    <property type="entry name" value="HemN-like__clustered_with_heat"/>
    <property type="match status" value="1"/>
</dbReference>
<dbReference type="SUPFAM" id="SSF102114">
    <property type="entry name" value="Radical SAM enzymes"/>
    <property type="match status" value="1"/>
</dbReference>
<dbReference type="Pfam" id="PF06969">
    <property type="entry name" value="HemN_C"/>
    <property type="match status" value="1"/>
</dbReference>
<comment type="similarity">
    <text evidence="1">Belongs to the anaerobic coproporphyrinogen-III oxidase family. HemW subfamily.</text>
</comment>
<name>A0A366EFY4_9BACI</name>
<dbReference type="Pfam" id="PF04055">
    <property type="entry name" value="Radical_SAM"/>
    <property type="match status" value="1"/>
</dbReference>
<evidence type="ECO:0000256" key="3">
    <source>
        <dbReference type="RuleBase" id="RU364116"/>
    </source>
</evidence>
<dbReference type="InterPro" id="IPR004559">
    <property type="entry name" value="HemW-like"/>
</dbReference>
<dbReference type="InterPro" id="IPR007197">
    <property type="entry name" value="rSAM"/>
</dbReference>
<dbReference type="InterPro" id="IPR006638">
    <property type="entry name" value="Elp3/MiaA/NifB-like_rSAM"/>
</dbReference>
<keyword evidence="3" id="KW-0949">S-adenosyl-L-methionine</keyword>
<sequence>MTSAVYIHIPFCEKICHYCDFTKFFYDEKMADDYLIALEKEIATYIIEPQQPMRTIFVGGGTPTSLNMRQLKKLLSIIDFYFDISQVEEFTFEANPGDISEDKIKLLNSFGVNRISMGAQVFDDDLLEHLGRLHRIKDVYRNVNDLKKNGISNISIDLMYGLPNQTLAGFEQTINEALSFDLPHYSSYSLQIEPKTIFYQRYNKGKLHKPPEEVEAAMYELLIEKMEQKGKLQYEISNFAKLGFESKHNLTYWDNDYYYGFGAGAHGYLPNQRIINLRPFPAYVKQASETGRPVLHTEPIGRKEQIEEELFLGLRKRSGVKFNTFEEKFNVSLTSIYQQELAQLRQKKWIEQDQYGIRLTKQGQLFGNEVFAAFLLEQEPSLT</sequence>
<evidence type="ECO:0000313" key="6">
    <source>
        <dbReference type="Proteomes" id="UP000252254"/>
    </source>
</evidence>
<dbReference type="NCBIfam" id="TIGR00539">
    <property type="entry name" value="hemN_rel"/>
    <property type="match status" value="1"/>
</dbReference>
<dbReference type="GO" id="GO:0046872">
    <property type="term" value="F:metal ion binding"/>
    <property type="evidence" value="ECO:0007669"/>
    <property type="project" value="UniProtKB-UniRule"/>
</dbReference>
<dbReference type="Proteomes" id="UP000252254">
    <property type="component" value="Unassembled WGS sequence"/>
</dbReference>
<reference evidence="5 6" key="1">
    <citation type="submission" date="2018-06" db="EMBL/GenBank/DDBJ databases">
        <title>Genomic Encyclopedia of Type Strains, Phase IV (KMG-IV): sequencing the most valuable type-strain genomes for metagenomic binning, comparative biology and taxonomic classification.</title>
        <authorList>
            <person name="Goeker M."/>
        </authorList>
    </citation>
    <scope>NUCLEOTIDE SEQUENCE [LARGE SCALE GENOMIC DNA]</scope>
    <source>
        <strain evidence="5 6">DSM 15140</strain>
    </source>
</reference>
<dbReference type="InterPro" id="IPR058240">
    <property type="entry name" value="rSAM_sf"/>
</dbReference>
<accession>A0A366EFY4</accession>
<dbReference type="STRING" id="200904.GCA_900168775_02453"/>
<keyword evidence="3" id="KW-0411">Iron-sulfur</keyword>
<dbReference type="AlphaFoldDB" id="A0A366EFY4"/>
<gene>
    <name evidence="5" type="ORF">DES48_10170</name>
</gene>
<dbReference type="OrthoDB" id="9808022at2"/>
<dbReference type="GO" id="GO:0051539">
    <property type="term" value="F:4 iron, 4 sulfur cluster binding"/>
    <property type="evidence" value="ECO:0007669"/>
    <property type="project" value="UniProtKB-UniRule"/>
</dbReference>
<dbReference type="SFLD" id="SFLDF00288">
    <property type="entry name" value="HemN-like__clustered_with_nucl"/>
    <property type="match status" value="1"/>
</dbReference>
<dbReference type="SFLD" id="SFLDS00029">
    <property type="entry name" value="Radical_SAM"/>
    <property type="match status" value="1"/>
</dbReference>
<evidence type="ECO:0000256" key="2">
    <source>
        <dbReference type="ARBA" id="ARBA00017228"/>
    </source>
</evidence>
<protein>
    <recommendedName>
        <fullName evidence="2 3">Heme chaperone HemW</fullName>
    </recommendedName>
</protein>
<keyword evidence="3" id="KW-0963">Cytoplasm</keyword>
<dbReference type="PROSITE" id="PS51918">
    <property type="entry name" value="RADICAL_SAM"/>
    <property type="match status" value="1"/>
</dbReference>
<dbReference type="InterPro" id="IPR010723">
    <property type="entry name" value="HemN_C"/>
</dbReference>
<comment type="function">
    <text evidence="3">Probably acts as a heme chaperone, transferring heme to an unknown acceptor. Binds one molecule of heme per monomer, possibly covalently. Binds 1 [4Fe-4S] cluster. The cluster is coordinated with 3 cysteines and an exchangeable S-adenosyl-L-methionine.</text>
</comment>
<dbReference type="GO" id="GO:0005737">
    <property type="term" value="C:cytoplasm"/>
    <property type="evidence" value="ECO:0007669"/>
    <property type="project" value="UniProtKB-SubCell"/>
</dbReference>
<evidence type="ECO:0000259" key="4">
    <source>
        <dbReference type="PROSITE" id="PS51918"/>
    </source>
</evidence>
<evidence type="ECO:0000256" key="1">
    <source>
        <dbReference type="ARBA" id="ARBA00006100"/>
    </source>
</evidence>
<dbReference type="EMBL" id="QNRI01000001">
    <property type="protein sequence ID" value="RBP01341.1"/>
    <property type="molecule type" value="Genomic_DNA"/>
</dbReference>
<proteinExistence type="inferred from homology"/>
<comment type="subcellular location">
    <subcellularLocation>
        <location evidence="3">Cytoplasm</location>
    </subcellularLocation>
</comment>
<feature type="domain" description="Radical SAM core" evidence="4">
    <location>
        <begin position="1"/>
        <end position="232"/>
    </location>
</feature>